<dbReference type="STRING" id="117157.SAMN04489717_3690"/>
<organism evidence="4 5">
    <name type="scientific">Actinopolymorpha singaporensis</name>
    <dbReference type="NCBI Taxonomy" id="117157"/>
    <lineage>
        <taxon>Bacteria</taxon>
        <taxon>Bacillati</taxon>
        <taxon>Actinomycetota</taxon>
        <taxon>Actinomycetes</taxon>
        <taxon>Propionibacteriales</taxon>
        <taxon>Actinopolymorphaceae</taxon>
        <taxon>Actinopolymorpha</taxon>
    </lineage>
</organism>
<name>A0A1H1UMP0_9ACTN</name>
<keyword evidence="1" id="KW-0723">Serine/threonine-protein kinase</keyword>
<reference evidence="4 5" key="1">
    <citation type="submission" date="2016-10" db="EMBL/GenBank/DDBJ databases">
        <authorList>
            <person name="de Groot N.N."/>
        </authorList>
    </citation>
    <scope>NUCLEOTIDE SEQUENCE [LARGE SCALE GENOMIC DNA]</scope>
    <source>
        <strain evidence="4 5">DSM 22024</strain>
    </source>
</reference>
<keyword evidence="5" id="KW-1185">Reference proteome</keyword>
<dbReference type="InterPro" id="IPR047718">
    <property type="entry name" value="RsbA-like_anti_sig"/>
</dbReference>
<evidence type="ECO:0000259" key="3">
    <source>
        <dbReference type="Pfam" id="PF14417"/>
    </source>
</evidence>
<evidence type="ECO:0000313" key="5">
    <source>
        <dbReference type="Proteomes" id="UP000198983"/>
    </source>
</evidence>
<keyword evidence="4" id="KW-0808">Transferase</keyword>
<dbReference type="EMBL" id="LT629732">
    <property type="protein sequence ID" value="SDS73600.1"/>
    <property type="molecule type" value="Genomic_DNA"/>
</dbReference>
<dbReference type="AlphaFoldDB" id="A0A1H1UMP0"/>
<dbReference type="Pfam" id="PF13581">
    <property type="entry name" value="HATPase_c_2"/>
    <property type="match status" value="1"/>
</dbReference>
<keyword evidence="4" id="KW-0418">Kinase</keyword>
<dbReference type="SUPFAM" id="SSF55874">
    <property type="entry name" value="ATPase domain of HSP90 chaperone/DNA topoisomerase II/histidine kinase"/>
    <property type="match status" value="1"/>
</dbReference>
<dbReference type="CDD" id="cd16936">
    <property type="entry name" value="HATPase_RsbW-like"/>
    <property type="match status" value="1"/>
</dbReference>
<dbReference type="Proteomes" id="UP000198983">
    <property type="component" value="Chromosome I"/>
</dbReference>
<evidence type="ECO:0000256" key="1">
    <source>
        <dbReference type="ARBA" id="ARBA00022527"/>
    </source>
</evidence>
<feature type="domain" description="MEDS" evidence="3">
    <location>
        <begin position="14"/>
        <end position="157"/>
    </location>
</feature>
<accession>A0A1H1UMP0</accession>
<evidence type="ECO:0000259" key="2">
    <source>
        <dbReference type="Pfam" id="PF13581"/>
    </source>
</evidence>
<dbReference type="PANTHER" id="PTHR35526">
    <property type="entry name" value="ANTI-SIGMA-F FACTOR RSBW-RELATED"/>
    <property type="match status" value="1"/>
</dbReference>
<dbReference type="Gene3D" id="3.30.565.10">
    <property type="entry name" value="Histidine kinase-like ATPase, C-terminal domain"/>
    <property type="match status" value="1"/>
</dbReference>
<dbReference type="InterPro" id="IPR025847">
    <property type="entry name" value="MEDS_domain"/>
</dbReference>
<gene>
    <name evidence="4" type="ORF">SAMN04489717_3690</name>
</gene>
<dbReference type="InterPro" id="IPR003594">
    <property type="entry name" value="HATPase_dom"/>
</dbReference>
<evidence type="ECO:0000313" key="4">
    <source>
        <dbReference type="EMBL" id="SDS73600.1"/>
    </source>
</evidence>
<dbReference type="InterPro" id="IPR036890">
    <property type="entry name" value="HATPase_C_sf"/>
</dbReference>
<proteinExistence type="predicted"/>
<dbReference type="Pfam" id="PF14417">
    <property type="entry name" value="MEDS"/>
    <property type="match status" value="1"/>
</dbReference>
<dbReference type="GO" id="GO:0004674">
    <property type="term" value="F:protein serine/threonine kinase activity"/>
    <property type="evidence" value="ECO:0007669"/>
    <property type="project" value="UniProtKB-KW"/>
</dbReference>
<dbReference type="NCBIfam" id="NF041045">
    <property type="entry name" value="RsbA_anti_sig"/>
    <property type="match status" value="1"/>
</dbReference>
<dbReference type="InterPro" id="IPR050267">
    <property type="entry name" value="Anti-sigma-factor_SerPK"/>
</dbReference>
<sequence>MSVGEVDGFNGHFHEAGFYASDAEFRALIVPFVAEGIAAGEPVVIGYDKRKADLLRSWLDDPSTVTFIADRSLYATPARAIATYRGMFERHVAAGAPRIRIAGDVPHPGNGGRFEGWDRYEFAVNSVWEEFPVRSLCLYDARTVSEQVRNVVERAHPHVVTAAGVHGVNSRYEGHGTRSDLPVTADPLEASTPAVELTNPSAAEARQTLEKIARRRVDDHTLEDLLLGISEAVANARLHGVPPTTVRIWATDSRVVVRVQDRGKGPVDPLAGLVPSANTTFGTGLGLWMTHLLDIDATLIPTADGFSLRLRAVRDPAPVD</sequence>
<protein>
    <submittedName>
        <fullName evidence="4">Histidine kinase-like ATPase domain-containing protein</fullName>
    </submittedName>
</protein>
<dbReference type="RefSeq" id="WP_172804985.1">
    <property type="nucleotide sequence ID" value="NZ_LT629732.1"/>
</dbReference>
<feature type="domain" description="Histidine kinase/HSP90-like ATPase" evidence="2">
    <location>
        <begin position="201"/>
        <end position="291"/>
    </location>
</feature>
<dbReference type="PANTHER" id="PTHR35526:SF3">
    <property type="entry name" value="ANTI-SIGMA-F FACTOR RSBW"/>
    <property type="match status" value="1"/>
</dbReference>